<dbReference type="KEGG" id="tvl:FAZ95_29240"/>
<dbReference type="PROSITE" id="PS50956">
    <property type="entry name" value="HTH_ASNC_2"/>
    <property type="match status" value="1"/>
</dbReference>
<proteinExistence type="predicted"/>
<evidence type="ECO:0000313" key="5">
    <source>
        <dbReference type="EMBL" id="QCP53162.1"/>
    </source>
</evidence>
<evidence type="ECO:0000256" key="1">
    <source>
        <dbReference type="ARBA" id="ARBA00023015"/>
    </source>
</evidence>
<sequence length="154" mass="16867">MENTDRNFLDATDLKLVKILLRDGRAPYKSLAAEVGLTAPACAERVRRLKERGVIKGYRAEVDWTRLGFPINAVIRIAASAERGASLLKTFRETPNVVEVLRVTGSDSYILQVLARSSVELEAVIDRIGSFGTITTSLVLSIPVPASERVSQVL</sequence>
<dbReference type="InterPro" id="IPR036390">
    <property type="entry name" value="WH_DNA-bd_sf"/>
</dbReference>
<dbReference type="InterPro" id="IPR000485">
    <property type="entry name" value="AsnC-type_HTH_dom"/>
</dbReference>
<reference evidence="5 6" key="1">
    <citation type="submission" date="2019-05" db="EMBL/GenBank/DDBJ databases">
        <title>Burkholderia sp. DHOD12, isolated from subtropical forest soil.</title>
        <authorList>
            <person name="Gao Z.-H."/>
            <person name="Qiu L.-H."/>
        </authorList>
    </citation>
    <scope>NUCLEOTIDE SEQUENCE [LARGE SCALE GENOMIC DNA]</scope>
    <source>
        <strain evidence="5 6">DHOD12</strain>
    </source>
</reference>
<feature type="domain" description="HTH asnC-type" evidence="4">
    <location>
        <begin position="9"/>
        <end position="70"/>
    </location>
</feature>
<accession>A0A4P8IVI1</accession>
<dbReference type="InterPro" id="IPR011991">
    <property type="entry name" value="ArsR-like_HTH"/>
</dbReference>
<evidence type="ECO:0000256" key="2">
    <source>
        <dbReference type="ARBA" id="ARBA00023125"/>
    </source>
</evidence>
<dbReference type="PRINTS" id="PR00033">
    <property type="entry name" value="HTHASNC"/>
</dbReference>
<dbReference type="AlphaFoldDB" id="A0A4P8IVI1"/>
<dbReference type="InterPro" id="IPR019888">
    <property type="entry name" value="Tscrpt_reg_AsnC-like"/>
</dbReference>
<gene>
    <name evidence="5" type="ORF">FAZ95_29240</name>
</gene>
<dbReference type="EMBL" id="CP040078">
    <property type="protein sequence ID" value="QCP53162.1"/>
    <property type="molecule type" value="Genomic_DNA"/>
</dbReference>
<name>A0A4P8IVI1_9BURK</name>
<dbReference type="GO" id="GO:0006355">
    <property type="term" value="P:regulation of DNA-templated transcription"/>
    <property type="evidence" value="ECO:0007669"/>
    <property type="project" value="UniProtKB-ARBA"/>
</dbReference>
<dbReference type="SUPFAM" id="SSF54909">
    <property type="entry name" value="Dimeric alpha+beta barrel"/>
    <property type="match status" value="1"/>
</dbReference>
<dbReference type="InterPro" id="IPR019887">
    <property type="entry name" value="Tscrpt_reg_AsnC/Lrp_C"/>
</dbReference>
<dbReference type="GO" id="GO:0043200">
    <property type="term" value="P:response to amino acid"/>
    <property type="evidence" value="ECO:0007669"/>
    <property type="project" value="TreeGrafter"/>
</dbReference>
<dbReference type="GO" id="GO:0005829">
    <property type="term" value="C:cytosol"/>
    <property type="evidence" value="ECO:0007669"/>
    <property type="project" value="TreeGrafter"/>
</dbReference>
<evidence type="ECO:0000256" key="3">
    <source>
        <dbReference type="ARBA" id="ARBA00023163"/>
    </source>
</evidence>
<evidence type="ECO:0000259" key="4">
    <source>
        <dbReference type="PROSITE" id="PS50956"/>
    </source>
</evidence>
<keyword evidence="2" id="KW-0238">DNA-binding</keyword>
<dbReference type="SMART" id="SM00344">
    <property type="entry name" value="HTH_ASNC"/>
    <property type="match status" value="1"/>
</dbReference>
<dbReference type="InterPro" id="IPR036388">
    <property type="entry name" value="WH-like_DNA-bd_sf"/>
</dbReference>
<dbReference type="CDD" id="cd00090">
    <property type="entry name" value="HTH_ARSR"/>
    <property type="match status" value="1"/>
</dbReference>
<keyword evidence="1" id="KW-0805">Transcription regulation</keyword>
<protein>
    <submittedName>
        <fullName evidence="5">Lrp/AsnC family transcriptional regulator</fullName>
    </submittedName>
</protein>
<keyword evidence="6" id="KW-1185">Reference proteome</keyword>
<dbReference type="InterPro" id="IPR011008">
    <property type="entry name" value="Dimeric_a/b-barrel"/>
</dbReference>
<dbReference type="SUPFAM" id="SSF46785">
    <property type="entry name" value="Winged helix' DNA-binding domain"/>
    <property type="match status" value="1"/>
</dbReference>
<dbReference type="Pfam" id="PF13404">
    <property type="entry name" value="HTH_AsnC-type"/>
    <property type="match status" value="1"/>
</dbReference>
<dbReference type="Gene3D" id="1.10.10.10">
    <property type="entry name" value="Winged helix-like DNA-binding domain superfamily/Winged helix DNA-binding domain"/>
    <property type="match status" value="1"/>
</dbReference>
<dbReference type="RefSeq" id="WP_137335932.1">
    <property type="nucleotide sequence ID" value="NZ_CP040078.1"/>
</dbReference>
<organism evidence="5 6">
    <name type="scientific">Trinickia violacea</name>
    <dbReference type="NCBI Taxonomy" id="2571746"/>
    <lineage>
        <taxon>Bacteria</taxon>
        <taxon>Pseudomonadati</taxon>
        <taxon>Pseudomonadota</taxon>
        <taxon>Betaproteobacteria</taxon>
        <taxon>Burkholderiales</taxon>
        <taxon>Burkholderiaceae</taxon>
        <taxon>Trinickia</taxon>
    </lineage>
</organism>
<keyword evidence="3" id="KW-0804">Transcription</keyword>
<dbReference type="PANTHER" id="PTHR30154">
    <property type="entry name" value="LEUCINE-RESPONSIVE REGULATORY PROTEIN"/>
    <property type="match status" value="1"/>
</dbReference>
<dbReference type="Gene3D" id="3.30.70.920">
    <property type="match status" value="1"/>
</dbReference>
<dbReference type="GO" id="GO:0043565">
    <property type="term" value="F:sequence-specific DNA binding"/>
    <property type="evidence" value="ECO:0007669"/>
    <property type="project" value="InterPro"/>
</dbReference>
<dbReference type="OrthoDB" id="5476at2"/>
<evidence type="ECO:0000313" key="6">
    <source>
        <dbReference type="Proteomes" id="UP000298656"/>
    </source>
</evidence>
<dbReference type="Proteomes" id="UP000298656">
    <property type="component" value="Chromosome 2"/>
</dbReference>
<dbReference type="PANTHER" id="PTHR30154:SF53">
    <property type="entry name" value="HTH-TYPE TRANSCRIPTIONAL REGULATOR LRPC"/>
    <property type="match status" value="1"/>
</dbReference>
<dbReference type="Pfam" id="PF01037">
    <property type="entry name" value="AsnC_trans_reg"/>
    <property type="match status" value="1"/>
</dbReference>